<dbReference type="PROSITE" id="PS51543">
    <property type="entry name" value="FYRC"/>
    <property type="match status" value="1"/>
</dbReference>
<dbReference type="EMBL" id="JAABOA010002084">
    <property type="protein sequence ID" value="KAF9580407.1"/>
    <property type="molecule type" value="Genomic_DNA"/>
</dbReference>
<evidence type="ECO:0000313" key="4">
    <source>
        <dbReference type="EMBL" id="KAF9580407.1"/>
    </source>
</evidence>
<name>A0A9P6KD72_9FUNG</name>
<dbReference type="Pfam" id="PF05965">
    <property type="entry name" value="FYRC"/>
    <property type="match status" value="1"/>
</dbReference>
<dbReference type="OrthoDB" id="285793at2759"/>
<feature type="compositionally biased region" description="Basic and acidic residues" evidence="3">
    <location>
        <begin position="284"/>
        <end position="299"/>
    </location>
</feature>
<dbReference type="GO" id="GO:0005634">
    <property type="term" value="C:nucleus"/>
    <property type="evidence" value="ECO:0007669"/>
    <property type="project" value="UniProtKB-SubCell"/>
</dbReference>
<evidence type="ECO:0000256" key="1">
    <source>
        <dbReference type="ARBA" id="ARBA00004123"/>
    </source>
</evidence>
<feature type="region of interest" description="Disordered" evidence="3">
    <location>
        <begin position="255"/>
        <end position="319"/>
    </location>
</feature>
<dbReference type="Proteomes" id="UP000780801">
    <property type="component" value="Unassembled WGS sequence"/>
</dbReference>
<dbReference type="GO" id="GO:0051726">
    <property type="term" value="P:regulation of cell cycle"/>
    <property type="evidence" value="ECO:0007669"/>
    <property type="project" value="TreeGrafter"/>
</dbReference>
<comment type="subcellular location">
    <subcellularLocation>
        <location evidence="1">Nucleus</location>
    </subcellularLocation>
</comment>
<dbReference type="Pfam" id="PF05964">
    <property type="entry name" value="FYRN"/>
    <property type="match status" value="1"/>
</dbReference>
<dbReference type="PROSITE" id="PS51542">
    <property type="entry name" value="FYRN"/>
    <property type="match status" value="1"/>
</dbReference>
<gene>
    <name evidence="4" type="primary">TBRG1</name>
    <name evidence="4" type="ORF">BGW38_002960</name>
</gene>
<feature type="compositionally biased region" description="Low complexity" evidence="3">
    <location>
        <begin position="268"/>
        <end position="279"/>
    </location>
</feature>
<dbReference type="InterPro" id="IPR003888">
    <property type="entry name" value="FYrich_N"/>
</dbReference>
<sequence>KIVWNGRGYHNHRYIFPVGFRSKKQYTSLSDTSKKTYFISEILDGGDYPIFQITLEDMPDKVFRHTSSSGAWELALKGLIELGYNAKTHASGPDMYGLTNLGVIKHIQEMPNANRCRRYMPLKWIIDDEHTEGDLLANQLGDTGTIGVKSPGRKKKINNSIYASNHEVLMSSLKEEAAAKASASKTVAQVTLEVGEGESSPKAKLPPTPRKYTKRKSSFSPGAPTTATATAAAVATTATTATSLEEMAGCEPMEGVILGNNPTDRKSSSMAPLPLLPSLNEYEQDSRSMFEPRESDHAAKGTRSVTLQPPSYGRSQLEP</sequence>
<dbReference type="PANTHER" id="PTHR22715:SF0">
    <property type="entry name" value="TRANSFORMING GROWTH FACTOR BETA REGULATOR 1"/>
    <property type="match status" value="1"/>
</dbReference>
<dbReference type="InterPro" id="IPR040092">
    <property type="entry name" value="TBRG1"/>
</dbReference>
<organism evidence="4 5">
    <name type="scientific">Lunasporangiospora selenospora</name>
    <dbReference type="NCBI Taxonomy" id="979761"/>
    <lineage>
        <taxon>Eukaryota</taxon>
        <taxon>Fungi</taxon>
        <taxon>Fungi incertae sedis</taxon>
        <taxon>Mucoromycota</taxon>
        <taxon>Mortierellomycotina</taxon>
        <taxon>Mortierellomycetes</taxon>
        <taxon>Mortierellales</taxon>
        <taxon>Mortierellaceae</taxon>
        <taxon>Lunasporangiospora</taxon>
    </lineage>
</organism>
<comment type="caution">
    <text evidence="4">The sequence shown here is derived from an EMBL/GenBank/DDBJ whole genome shotgun (WGS) entry which is preliminary data.</text>
</comment>
<reference evidence="4" key="1">
    <citation type="journal article" date="2020" name="Fungal Divers.">
        <title>Resolving the Mortierellaceae phylogeny through synthesis of multi-gene phylogenetics and phylogenomics.</title>
        <authorList>
            <person name="Vandepol N."/>
            <person name="Liber J."/>
            <person name="Desiro A."/>
            <person name="Na H."/>
            <person name="Kennedy M."/>
            <person name="Barry K."/>
            <person name="Grigoriev I.V."/>
            <person name="Miller A.N."/>
            <person name="O'Donnell K."/>
            <person name="Stajich J.E."/>
            <person name="Bonito G."/>
        </authorList>
    </citation>
    <scope>NUCLEOTIDE SEQUENCE</scope>
    <source>
        <strain evidence="4">KOD1015</strain>
    </source>
</reference>
<dbReference type="Gene3D" id="3.30.160.360">
    <property type="match status" value="1"/>
</dbReference>
<dbReference type="PANTHER" id="PTHR22715">
    <property type="entry name" value="TRANSFORMING GROWTH FACTOR BETA REGULATED GENE 1"/>
    <property type="match status" value="1"/>
</dbReference>
<feature type="region of interest" description="Disordered" evidence="3">
    <location>
        <begin position="192"/>
        <end position="227"/>
    </location>
</feature>
<protein>
    <submittedName>
        <fullName evidence="4">Transforming growth factor beta regulator 1</fullName>
    </submittedName>
</protein>
<feature type="non-terminal residue" evidence="4">
    <location>
        <position position="1"/>
    </location>
</feature>
<dbReference type="InterPro" id="IPR003889">
    <property type="entry name" value="FYrich_C"/>
</dbReference>
<evidence type="ECO:0000256" key="3">
    <source>
        <dbReference type="SAM" id="MobiDB-lite"/>
    </source>
</evidence>
<keyword evidence="2" id="KW-0539">Nucleus</keyword>
<keyword evidence="5" id="KW-1185">Reference proteome</keyword>
<evidence type="ECO:0000313" key="5">
    <source>
        <dbReference type="Proteomes" id="UP000780801"/>
    </source>
</evidence>
<dbReference type="SMART" id="SM00541">
    <property type="entry name" value="FYRN"/>
    <property type="match status" value="1"/>
</dbReference>
<proteinExistence type="predicted"/>
<dbReference type="AlphaFoldDB" id="A0A9P6KD72"/>
<evidence type="ECO:0000256" key="2">
    <source>
        <dbReference type="ARBA" id="ARBA00023242"/>
    </source>
</evidence>
<accession>A0A9P6KD72</accession>